<comment type="caution">
    <text evidence="2">The sequence shown here is derived from an EMBL/GenBank/DDBJ whole genome shotgun (WGS) entry which is preliminary data.</text>
</comment>
<evidence type="ECO:0000313" key="3">
    <source>
        <dbReference type="Proteomes" id="UP001347796"/>
    </source>
</evidence>
<sequence length="72" mass="8341">MTNRADDQTTRGDVITNSSADHQTNTRSDVMTYRADEQTTRTDVATNKADDQTTLRYDIVTNRADYRMLYHH</sequence>
<organism evidence="2 3">
    <name type="scientific">Patella caerulea</name>
    <name type="common">Rayed Mediterranean limpet</name>
    <dbReference type="NCBI Taxonomy" id="87958"/>
    <lineage>
        <taxon>Eukaryota</taxon>
        <taxon>Metazoa</taxon>
        <taxon>Spiralia</taxon>
        <taxon>Lophotrochozoa</taxon>
        <taxon>Mollusca</taxon>
        <taxon>Gastropoda</taxon>
        <taxon>Patellogastropoda</taxon>
        <taxon>Patelloidea</taxon>
        <taxon>Patellidae</taxon>
        <taxon>Patella</taxon>
    </lineage>
</organism>
<protein>
    <submittedName>
        <fullName evidence="2">Uncharacterized protein</fullName>
    </submittedName>
</protein>
<gene>
    <name evidence="2" type="ORF">SNE40_011623</name>
</gene>
<evidence type="ECO:0000256" key="1">
    <source>
        <dbReference type="SAM" id="MobiDB-lite"/>
    </source>
</evidence>
<dbReference type="EMBL" id="JAZGQO010000008">
    <property type="protein sequence ID" value="KAK6179210.1"/>
    <property type="molecule type" value="Genomic_DNA"/>
</dbReference>
<name>A0AAN8JPQ1_PATCE</name>
<feature type="compositionally biased region" description="Polar residues" evidence="1">
    <location>
        <begin position="15"/>
        <end position="29"/>
    </location>
</feature>
<proteinExistence type="predicted"/>
<reference evidence="2 3" key="1">
    <citation type="submission" date="2024-01" db="EMBL/GenBank/DDBJ databases">
        <title>The genome of the rayed Mediterranean limpet Patella caerulea (Linnaeus, 1758).</title>
        <authorList>
            <person name="Anh-Thu Weber A."/>
            <person name="Halstead-Nussloch G."/>
        </authorList>
    </citation>
    <scope>NUCLEOTIDE SEQUENCE [LARGE SCALE GENOMIC DNA]</scope>
    <source>
        <strain evidence="2">AATW-2023a</strain>
        <tissue evidence="2">Whole specimen</tissue>
    </source>
</reference>
<feature type="compositionally biased region" description="Basic and acidic residues" evidence="1">
    <location>
        <begin position="1"/>
        <end position="10"/>
    </location>
</feature>
<feature type="region of interest" description="Disordered" evidence="1">
    <location>
        <begin position="1"/>
        <end position="41"/>
    </location>
</feature>
<evidence type="ECO:0000313" key="2">
    <source>
        <dbReference type="EMBL" id="KAK6179210.1"/>
    </source>
</evidence>
<dbReference type="Proteomes" id="UP001347796">
    <property type="component" value="Unassembled WGS sequence"/>
</dbReference>
<keyword evidence="3" id="KW-1185">Reference proteome</keyword>
<dbReference type="AlphaFoldDB" id="A0AAN8JPQ1"/>
<accession>A0AAN8JPQ1</accession>